<organism evidence="1 2">
    <name type="scientific">Candidatus Paraprevotella stercoravium</name>
    <dbReference type="NCBI Taxonomy" id="2838725"/>
    <lineage>
        <taxon>Bacteria</taxon>
        <taxon>Pseudomonadati</taxon>
        <taxon>Bacteroidota</taxon>
        <taxon>Bacteroidia</taxon>
        <taxon>Bacteroidales</taxon>
        <taxon>Prevotellaceae</taxon>
        <taxon>Paraprevotella</taxon>
    </lineage>
</organism>
<accession>A0A9E2L4T1</accession>
<sequence length="165" mass="18772">MKTILAIPTIASKTTYSNQNGQDYFKRPTKRGHPSGAVWKKMSGIIEDNIGSIPPNADFDEISRIVEELAKTNGISLSKLPKWAVSYFTNRILDLCCCLNYLCQLKTSDSSIQLNCLELTENESLQLLSFNPDQFKGFTKRQQIDFLLSHVDLIKEICNQFKFNK</sequence>
<dbReference type="AlphaFoldDB" id="A0A9E2L4T1"/>
<protein>
    <submittedName>
        <fullName evidence="1">Uncharacterized protein</fullName>
    </submittedName>
</protein>
<dbReference type="EMBL" id="JAHLFU010000062">
    <property type="protein sequence ID" value="MBU3852867.1"/>
    <property type="molecule type" value="Genomic_DNA"/>
</dbReference>
<proteinExistence type="predicted"/>
<reference evidence="1" key="2">
    <citation type="submission" date="2021-04" db="EMBL/GenBank/DDBJ databases">
        <authorList>
            <person name="Gilroy R."/>
        </authorList>
    </citation>
    <scope>NUCLEOTIDE SEQUENCE</scope>
    <source>
        <strain evidence="1">G3-2149</strain>
    </source>
</reference>
<reference evidence="1" key="1">
    <citation type="journal article" date="2021" name="PeerJ">
        <title>Extensive microbial diversity within the chicken gut microbiome revealed by metagenomics and culture.</title>
        <authorList>
            <person name="Gilroy R."/>
            <person name="Ravi A."/>
            <person name="Getino M."/>
            <person name="Pursley I."/>
            <person name="Horton D.L."/>
            <person name="Alikhan N.F."/>
            <person name="Baker D."/>
            <person name="Gharbi K."/>
            <person name="Hall N."/>
            <person name="Watson M."/>
            <person name="Adriaenssens E.M."/>
            <person name="Foster-Nyarko E."/>
            <person name="Jarju S."/>
            <person name="Secka A."/>
            <person name="Antonio M."/>
            <person name="Oren A."/>
            <person name="Chaudhuri R.R."/>
            <person name="La Ragione R."/>
            <person name="Hildebrand F."/>
            <person name="Pallen M.J."/>
        </authorList>
    </citation>
    <scope>NUCLEOTIDE SEQUENCE</scope>
    <source>
        <strain evidence="1">G3-2149</strain>
    </source>
</reference>
<comment type="caution">
    <text evidence="1">The sequence shown here is derived from an EMBL/GenBank/DDBJ whole genome shotgun (WGS) entry which is preliminary data.</text>
</comment>
<dbReference type="Proteomes" id="UP000823865">
    <property type="component" value="Unassembled WGS sequence"/>
</dbReference>
<evidence type="ECO:0000313" key="1">
    <source>
        <dbReference type="EMBL" id="MBU3852867.1"/>
    </source>
</evidence>
<name>A0A9E2L4T1_9BACT</name>
<gene>
    <name evidence="1" type="ORF">H9789_03395</name>
</gene>
<evidence type="ECO:0000313" key="2">
    <source>
        <dbReference type="Proteomes" id="UP000823865"/>
    </source>
</evidence>